<name>A0A5A7RD45_STRAF</name>
<dbReference type="Proteomes" id="UP000325081">
    <property type="component" value="Unassembled WGS sequence"/>
</dbReference>
<evidence type="ECO:0000313" key="2">
    <source>
        <dbReference type="EMBL" id="GER54244.1"/>
    </source>
</evidence>
<evidence type="ECO:0000256" key="1">
    <source>
        <dbReference type="SAM" id="MobiDB-lite"/>
    </source>
</evidence>
<feature type="region of interest" description="Disordered" evidence="1">
    <location>
        <begin position="85"/>
        <end position="105"/>
    </location>
</feature>
<dbReference type="AlphaFoldDB" id="A0A5A7RD45"/>
<accession>A0A5A7RD45</accession>
<organism evidence="2 3">
    <name type="scientific">Striga asiatica</name>
    <name type="common">Asiatic witchweed</name>
    <name type="synonym">Buchnera asiatica</name>
    <dbReference type="NCBI Taxonomy" id="4170"/>
    <lineage>
        <taxon>Eukaryota</taxon>
        <taxon>Viridiplantae</taxon>
        <taxon>Streptophyta</taxon>
        <taxon>Embryophyta</taxon>
        <taxon>Tracheophyta</taxon>
        <taxon>Spermatophyta</taxon>
        <taxon>Magnoliopsida</taxon>
        <taxon>eudicotyledons</taxon>
        <taxon>Gunneridae</taxon>
        <taxon>Pentapetalae</taxon>
        <taxon>asterids</taxon>
        <taxon>lamiids</taxon>
        <taxon>Lamiales</taxon>
        <taxon>Orobanchaceae</taxon>
        <taxon>Buchnereae</taxon>
        <taxon>Striga</taxon>
    </lineage>
</organism>
<proteinExistence type="predicted"/>
<sequence length="105" mass="11335">MVPKAIRLPSVFQAICFGFDADGIQLTDELLDEQNNYGKLCKHIIGHSILEILYVKDGSPVAMSPSDFALVSVVKQPSALQVGLMSKDEDGASSSQPRADVTQLE</sequence>
<reference evidence="3" key="1">
    <citation type="journal article" date="2019" name="Curr. Biol.">
        <title>Genome Sequence of Striga asiatica Provides Insight into the Evolution of Plant Parasitism.</title>
        <authorList>
            <person name="Yoshida S."/>
            <person name="Kim S."/>
            <person name="Wafula E.K."/>
            <person name="Tanskanen J."/>
            <person name="Kim Y.M."/>
            <person name="Honaas L."/>
            <person name="Yang Z."/>
            <person name="Spallek T."/>
            <person name="Conn C.E."/>
            <person name="Ichihashi Y."/>
            <person name="Cheong K."/>
            <person name="Cui S."/>
            <person name="Der J.P."/>
            <person name="Gundlach H."/>
            <person name="Jiao Y."/>
            <person name="Hori C."/>
            <person name="Ishida J.K."/>
            <person name="Kasahara H."/>
            <person name="Kiba T."/>
            <person name="Kim M.S."/>
            <person name="Koo N."/>
            <person name="Laohavisit A."/>
            <person name="Lee Y.H."/>
            <person name="Lumba S."/>
            <person name="McCourt P."/>
            <person name="Mortimer J.C."/>
            <person name="Mutuku J.M."/>
            <person name="Nomura T."/>
            <person name="Sasaki-Sekimoto Y."/>
            <person name="Seto Y."/>
            <person name="Wang Y."/>
            <person name="Wakatake T."/>
            <person name="Sakakibara H."/>
            <person name="Demura T."/>
            <person name="Yamaguchi S."/>
            <person name="Yoneyama K."/>
            <person name="Manabe R.I."/>
            <person name="Nelson D.C."/>
            <person name="Schulman A.H."/>
            <person name="Timko M.P."/>
            <person name="dePamphilis C.W."/>
            <person name="Choi D."/>
            <person name="Shirasu K."/>
        </authorList>
    </citation>
    <scope>NUCLEOTIDE SEQUENCE [LARGE SCALE GENOMIC DNA]</scope>
    <source>
        <strain evidence="3">cv. UVA1</strain>
    </source>
</reference>
<evidence type="ECO:0000313" key="3">
    <source>
        <dbReference type="Proteomes" id="UP000325081"/>
    </source>
</evidence>
<gene>
    <name evidence="2" type="ORF">STAS_31821</name>
</gene>
<protein>
    <submittedName>
        <fullName evidence="2">Monopolar spindle protein 2</fullName>
    </submittedName>
</protein>
<comment type="caution">
    <text evidence="2">The sequence shown here is derived from an EMBL/GenBank/DDBJ whole genome shotgun (WGS) entry which is preliminary data.</text>
</comment>
<keyword evidence="3" id="KW-1185">Reference proteome</keyword>
<dbReference type="EMBL" id="BKCP01011070">
    <property type="protein sequence ID" value="GER54244.1"/>
    <property type="molecule type" value="Genomic_DNA"/>
</dbReference>